<evidence type="ECO:0000259" key="22">
    <source>
        <dbReference type="Pfam" id="PF02932"/>
    </source>
</evidence>
<comment type="subcellular location">
    <subcellularLocation>
        <location evidence="15">Postsynaptic cell membrane</location>
        <topology evidence="15">Multi-pass membrane protein</topology>
    </subcellularLocation>
</comment>
<evidence type="ECO:0000256" key="13">
    <source>
        <dbReference type="ARBA" id="ARBA00023286"/>
    </source>
</evidence>
<dbReference type="InterPro" id="IPR036734">
    <property type="entry name" value="Neur_chan_lig-bd_sf"/>
</dbReference>
<dbReference type="Pfam" id="PF02932">
    <property type="entry name" value="Neur_chan_memb"/>
    <property type="match status" value="1"/>
</dbReference>
<dbReference type="AlphaFoldDB" id="A0AAW2A2L7"/>
<evidence type="ECO:0000313" key="24">
    <source>
        <dbReference type="Proteomes" id="UP001479290"/>
    </source>
</evidence>
<dbReference type="Pfam" id="PF02931">
    <property type="entry name" value="Neur_chan_LBD"/>
    <property type="match status" value="1"/>
</dbReference>
<dbReference type="InterPro" id="IPR006202">
    <property type="entry name" value="Neur_chan_lig-bd"/>
</dbReference>
<evidence type="ECO:0000256" key="17">
    <source>
        <dbReference type="ARBA" id="ARBA00036239"/>
    </source>
</evidence>
<comment type="catalytic activity">
    <reaction evidence="16">
        <text>K(+)(in) = K(+)(out)</text>
        <dbReference type="Rhea" id="RHEA:29463"/>
        <dbReference type="ChEBI" id="CHEBI:29103"/>
    </reaction>
</comment>
<feature type="transmembrane region" description="Helical" evidence="20">
    <location>
        <begin position="326"/>
        <end position="349"/>
    </location>
</feature>
<keyword evidence="7 20" id="KW-0406">Ion transport</keyword>
<keyword evidence="24" id="KW-1185">Reference proteome</keyword>
<keyword evidence="14 20" id="KW-0407">Ion channel</keyword>
<dbReference type="FunFam" id="2.70.170.10:FF:000017">
    <property type="entry name" value="5-hydroxytryptamine receptor 3A"/>
    <property type="match status" value="1"/>
</dbReference>
<dbReference type="PROSITE" id="PS00236">
    <property type="entry name" value="NEUROTR_ION_CHANNEL"/>
    <property type="match status" value="1"/>
</dbReference>
<evidence type="ECO:0000256" key="3">
    <source>
        <dbReference type="ARBA" id="ARBA00022692"/>
    </source>
</evidence>
<dbReference type="GO" id="GO:0005230">
    <property type="term" value="F:extracellular ligand-gated monoatomic ion channel activity"/>
    <property type="evidence" value="ECO:0007669"/>
    <property type="project" value="InterPro"/>
</dbReference>
<evidence type="ECO:0008006" key="25">
    <source>
        <dbReference type="Google" id="ProtNLM"/>
    </source>
</evidence>
<dbReference type="InterPro" id="IPR006201">
    <property type="entry name" value="Neur_channel"/>
</dbReference>
<evidence type="ECO:0000256" key="4">
    <source>
        <dbReference type="ARBA" id="ARBA00022729"/>
    </source>
</evidence>
<feature type="domain" description="Neurotransmitter-gated ion-channel transmembrane" evidence="22">
    <location>
        <begin position="268"/>
        <end position="483"/>
    </location>
</feature>
<comment type="similarity">
    <text evidence="20">Belongs to the ligand-gated ion channel (TC 1.A.9) family.</text>
</comment>
<feature type="transmembrane region" description="Helical" evidence="20">
    <location>
        <begin position="263"/>
        <end position="285"/>
    </location>
</feature>
<dbReference type="PRINTS" id="PR00252">
    <property type="entry name" value="NRIONCHANNEL"/>
</dbReference>
<dbReference type="Gene3D" id="1.20.58.390">
    <property type="entry name" value="Neurotransmitter-gated ion-channel transmembrane domain"/>
    <property type="match status" value="1"/>
</dbReference>
<evidence type="ECO:0000256" key="6">
    <source>
        <dbReference type="ARBA" id="ARBA00023018"/>
    </source>
</evidence>
<evidence type="ECO:0000259" key="21">
    <source>
        <dbReference type="Pfam" id="PF02931"/>
    </source>
</evidence>
<evidence type="ECO:0000256" key="2">
    <source>
        <dbReference type="ARBA" id="ARBA00022475"/>
    </source>
</evidence>
<dbReference type="InterPro" id="IPR049944">
    <property type="entry name" value="LGIC_TM_5-HT3"/>
</dbReference>
<accession>A0AAW2A2L7</accession>
<dbReference type="InterPro" id="IPR038050">
    <property type="entry name" value="Neuro_actylchol_rec"/>
</dbReference>
<keyword evidence="11" id="KW-0325">Glycoprotein</keyword>
<evidence type="ECO:0000256" key="1">
    <source>
        <dbReference type="ARBA" id="ARBA00022448"/>
    </source>
</evidence>
<dbReference type="FunFam" id="1.20.58.390:FF:000080">
    <property type="entry name" value="5-hydroxytryptamine (serotonin) receptor 3C, ionotropic"/>
    <property type="match status" value="1"/>
</dbReference>
<keyword evidence="1 20" id="KW-0813">Transport</keyword>
<evidence type="ECO:0000256" key="18">
    <source>
        <dbReference type="ARBA" id="ARBA00036634"/>
    </source>
</evidence>
<evidence type="ECO:0000256" key="9">
    <source>
        <dbReference type="ARBA" id="ARBA00023157"/>
    </source>
</evidence>
<keyword evidence="10" id="KW-0675">Receptor</keyword>
<comment type="caution">
    <text evidence="23">The sequence shown here is derived from an EMBL/GenBank/DDBJ whole genome shotgun (WGS) entry which is preliminary data.</text>
</comment>
<protein>
    <recommendedName>
        <fullName evidence="25">5-hydroxytryptamine receptor 3A-like</fullName>
    </recommendedName>
</protein>
<evidence type="ECO:0000256" key="15">
    <source>
        <dbReference type="ARBA" id="ARBA00034104"/>
    </source>
</evidence>
<evidence type="ECO:0000256" key="10">
    <source>
        <dbReference type="ARBA" id="ARBA00023170"/>
    </source>
</evidence>
<evidence type="ECO:0000256" key="5">
    <source>
        <dbReference type="ARBA" id="ARBA00022989"/>
    </source>
</evidence>
<dbReference type="GO" id="GO:0004888">
    <property type="term" value="F:transmembrane signaling receptor activity"/>
    <property type="evidence" value="ECO:0007669"/>
    <property type="project" value="InterPro"/>
</dbReference>
<dbReference type="InterPro" id="IPR006029">
    <property type="entry name" value="Neurotrans-gated_channel_TM"/>
</dbReference>
<keyword evidence="6" id="KW-0770">Synapse</keyword>
<dbReference type="InterPro" id="IPR036719">
    <property type="entry name" value="Neuro-gated_channel_TM_sf"/>
</dbReference>
<dbReference type="PANTHER" id="PTHR18945">
    <property type="entry name" value="NEUROTRANSMITTER GATED ION CHANNEL"/>
    <property type="match status" value="1"/>
</dbReference>
<keyword evidence="9" id="KW-1015">Disulfide bond</keyword>
<evidence type="ECO:0000256" key="14">
    <source>
        <dbReference type="ARBA" id="ARBA00023303"/>
    </source>
</evidence>
<evidence type="ECO:0000256" key="16">
    <source>
        <dbReference type="ARBA" id="ARBA00034430"/>
    </source>
</evidence>
<keyword evidence="12" id="KW-0628">Postsynaptic cell membrane</keyword>
<comment type="catalytic activity">
    <reaction evidence="18">
        <text>Ca(2+)(in) = Ca(2+)(out)</text>
        <dbReference type="Rhea" id="RHEA:29671"/>
        <dbReference type="ChEBI" id="CHEBI:29108"/>
    </reaction>
</comment>
<feature type="domain" description="Neurotransmitter-gated ion-channel ligand-binding" evidence="21">
    <location>
        <begin position="50"/>
        <end position="261"/>
    </location>
</feature>
<dbReference type="CDD" id="cd19063">
    <property type="entry name" value="LGIC_TM_5-HT3"/>
    <property type="match status" value="1"/>
</dbReference>
<evidence type="ECO:0000256" key="20">
    <source>
        <dbReference type="RuleBase" id="RU000687"/>
    </source>
</evidence>
<comment type="catalytic activity">
    <reaction evidence="17">
        <text>Na(+)(in) = Na(+)(out)</text>
        <dbReference type="Rhea" id="RHEA:34963"/>
        <dbReference type="ChEBI" id="CHEBI:29101"/>
    </reaction>
</comment>
<keyword evidence="4" id="KW-0732">Signal</keyword>
<keyword evidence="3 20" id="KW-0812">Transmembrane</keyword>
<keyword evidence="8 20" id="KW-0472">Membrane</keyword>
<dbReference type="EMBL" id="JAWDJR010000010">
    <property type="protein sequence ID" value="KAK9967836.1"/>
    <property type="molecule type" value="Genomic_DNA"/>
</dbReference>
<dbReference type="GO" id="GO:0045211">
    <property type="term" value="C:postsynaptic membrane"/>
    <property type="evidence" value="ECO:0007669"/>
    <property type="project" value="UniProtKB-SubCell"/>
</dbReference>
<dbReference type="Gene3D" id="2.70.170.10">
    <property type="entry name" value="Neurotransmitter-gated ion-channel ligand-binding domain"/>
    <property type="match status" value="1"/>
</dbReference>
<gene>
    <name evidence="23" type="ORF">ABG768_002201</name>
</gene>
<feature type="transmembrane region" description="Helical" evidence="20">
    <location>
        <begin position="297"/>
        <end position="314"/>
    </location>
</feature>
<organism evidence="23 24">
    <name type="scientific">Culter alburnus</name>
    <name type="common">Topmouth culter</name>
    <dbReference type="NCBI Taxonomy" id="194366"/>
    <lineage>
        <taxon>Eukaryota</taxon>
        <taxon>Metazoa</taxon>
        <taxon>Chordata</taxon>
        <taxon>Craniata</taxon>
        <taxon>Vertebrata</taxon>
        <taxon>Euteleostomi</taxon>
        <taxon>Actinopterygii</taxon>
        <taxon>Neopterygii</taxon>
        <taxon>Teleostei</taxon>
        <taxon>Ostariophysi</taxon>
        <taxon>Cypriniformes</taxon>
        <taxon>Xenocyprididae</taxon>
        <taxon>Xenocypridinae</taxon>
        <taxon>Culter</taxon>
    </lineage>
</organism>
<evidence type="ECO:0000256" key="19">
    <source>
        <dbReference type="ARBA" id="ARBA00037540"/>
    </source>
</evidence>
<keyword evidence="2" id="KW-1003">Cell membrane</keyword>
<evidence type="ECO:0000256" key="7">
    <source>
        <dbReference type="ARBA" id="ARBA00023065"/>
    </source>
</evidence>
<evidence type="ECO:0000256" key="12">
    <source>
        <dbReference type="ARBA" id="ARBA00023257"/>
    </source>
</evidence>
<dbReference type="SUPFAM" id="SSF90112">
    <property type="entry name" value="Neurotransmitter-gated ion-channel transmembrane pore"/>
    <property type="match status" value="1"/>
</dbReference>
<reference evidence="23 24" key="1">
    <citation type="submission" date="2024-05" db="EMBL/GenBank/DDBJ databases">
        <title>A high-quality chromosomal-level genome assembly of Topmouth culter (Culter alburnus).</title>
        <authorList>
            <person name="Zhao H."/>
        </authorList>
    </citation>
    <scope>NUCLEOTIDE SEQUENCE [LARGE SCALE GENOMIC DNA]</scope>
    <source>
        <strain evidence="23">CATC2023</strain>
        <tissue evidence="23">Muscle</tissue>
    </source>
</reference>
<name>A0AAW2A2L7_CULAL</name>
<dbReference type="Proteomes" id="UP001479290">
    <property type="component" value="Unassembled WGS sequence"/>
</dbReference>
<evidence type="ECO:0000313" key="23">
    <source>
        <dbReference type="EMBL" id="KAK9967836.1"/>
    </source>
</evidence>
<keyword evidence="5 20" id="KW-1133">Transmembrane helix</keyword>
<feature type="transmembrane region" description="Helical" evidence="20">
    <location>
        <begin position="464"/>
        <end position="487"/>
    </location>
</feature>
<sequence>MNKTRPGKPYLTMNCQTSTTHFIFTCFIMQSALMRSADALNCSQPTAVSLLQALRESVFNKTKVRPVINPRTPTKISLGFILFAILDVDEKAQILDTFIWLWFDWNIEGLSWDPVECGTDRITLPRKKLWRPDIVINEFISDNQAPDTYYVYLYNNGKVEDRLPVHVVSSCNLDIYTFPFDIQNCTYTFSSYTHTIRDVQILFSEPAEATFQKSLQYMQTKGEWQLTDIIGRKSANTSYFSMNGLDSWDELVYNIVLKRRPTLYVVNLLIPSYCLITVDLFSFLLPPQNMDRSAFKMTLILGYTVFLLLMNDLLPVTGDTIPLINVFFSMCLALMVASLLETIVVTNILCGSSDYPPLPNWVKVLVLHYLARMVCLGQKIFDQNSAPQKNTNDIISCSPEKERNPIRYHEKGIKTPLNFDEQELKELRMLHEDVLTIRQHVDKHFSSDQNKKEWIHLGEVIDRFLFALYVVFLTVSFFTILIFWLYWYSFDKTA</sequence>
<keyword evidence="13" id="KW-1071">Ligand-gated ion channel</keyword>
<proteinExistence type="inferred from homology"/>
<evidence type="ECO:0000256" key="8">
    <source>
        <dbReference type="ARBA" id="ARBA00023136"/>
    </source>
</evidence>
<evidence type="ECO:0000256" key="11">
    <source>
        <dbReference type="ARBA" id="ARBA00023180"/>
    </source>
</evidence>
<comment type="function">
    <text evidence="19">Forms serotonin (5-hydroxytryptamine/5-HT3)-activated cation-selective channel complexes, which when activated cause fast, depolarizing responses in neurons.</text>
</comment>
<dbReference type="InterPro" id="IPR018000">
    <property type="entry name" value="Neurotransmitter_ion_chnl_CS"/>
</dbReference>
<dbReference type="SUPFAM" id="SSF63712">
    <property type="entry name" value="Nicotinic receptor ligand binding domain-like"/>
    <property type="match status" value="1"/>
</dbReference>